<sequence length="118" mass="13444">MFLSGRCCALWKWSTFSDYGFVIQQKADTFFILLIEKDSPAAFGRLLRGDIILAVNESHIYNEVAAWIAADKEKVELLVCQPVEKEYFDKFKIILGSTSSYLKFFVAPAYKASESILK</sequence>
<name>A0A3P6TAL3_DIBLA</name>
<proteinExistence type="predicted"/>
<accession>A0A3P6TAL3</accession>
<reference evidence="2 3" key="1">
    <citation type="submission" date="2018-11" db="EMBL/GenBank/DDBJ databases">
        <authorList>
            <consortium name="Pathogen Informatics"/>
        </authorList>
    </citation>
    <scope>NUCLEOTIDE SEQUENCE [LARGE SCALE GENOMIC DNA]</scope>
</reference>
<dbReference type="EMBL" id="UYRU01044076">
    <property type="protein sequence ID" value="VDK85196.1"/>
    <property type="molecule type" value="Genomic_DNA"/>
</dbReference>
<dbReference type="Gene3D" id="2.30.42.10">
    <property type="match status" value="1"/>
</dbReference>
<evidence type="ECO:0000313" key="3">
    <source>
        <dbReference type="Proteomes" id="UP000281553"/>
    </source>
</evidence>
<dbReference type="AlphaFoldDB" id="A0A3P6TAL3"/>
<dbReference type="InterPro" id="IPR001478">
    <property type="entry name" value="PDZ"/>
</dbReference>
<feature type="domain" description="PDZ" evidence="1">
    <location>
        <begin position="19"/>
        <end position="83"/>
    </location>
</feature>
<organism evidence="2 3">
    <name type="scientific">Dibothriocephalus latus</name>
    <name type="common">Fish tapeworm</name>
    <name type="synonym">Diphyllobothrium latum</name>
    <dbReference type="NCBI Taxonomy" id="60516"/>
    <lineage>
        <taxon>Eukaryota</taxon>
        <taxon>Metazoa</taxon>
        <taxon>Spiralia</taxon>
        <taxon>Lophotrochozoa</taxon>
        <taxon>Platyhelminthes</taxon>
        <taxon>Cestoda</taxon>
        <taxon>Eucestoda</taxon>
        <taxon>Diphyllobothriidea</taxon>
        <taxon>Diphyllobothriidae</taxon>
        <taxon>Dibothriocephalus</taxon>
    </lineage>
</organism>
<dbReference type="SUPFAM" id="SSF50156">
    <property type="entry name" value="PDZ domain-like"/>
    <property type="match status" value="1"/>
</dbReference>
<dbReference type="PROSITE" id="PS50106">
    <property type="entry name" value="PDZ"/>
    <property type="match status" value="1"/>
</dbReference>
<evidence type="ECO:0000313" key="2">
    <source>
        <dbReference type="EMBL" id="VDK85196.1"/>
    </source>
</evidence>
<protein>
    <recommendedName>
        <fullName evidence="1">PDZ domain-containing protein</fullName>
    </recommendedName>
</protein>
<dbReference type="OrthoDB" id="10007415at2759"/>
<gene>
    <name evidence="2" type="ORF">DILT_LOCUS3684</name>
</gene>
<evidence type="ECO:0000259" key="1">
    <source>
        <dbReference type="PROSITE" id="PS50106"/>
    </source>
</evidence>
<keyword evidence="3" id="KW-1185">Reference proteome</keyword>
<dbReference type="InterPro" id="IPR036034">
    <property type="entry name" value="PDZ_sf"/>
</dbReference>
<dbReference type="Proteomes" id="UP000281553">
    <property type="component" value="Unassembled WGS sequence"/>
</dbReference>